<protein>
    <submittedName>
        <fullName evidence="2">Uncharacterized protein</fullName>
    </submittedName>
</protein>
<dbReference type="Proteomes" id="UP001054854">
    <property type="component" value="Unassembled WGS sequence"/>
</dbReference>
<feature type="coiled-coil region" evidence="1">
    <location>
        <begin position="6"/>
        <end position="45"/>
    </location>
</feature>
<comment type="caution">
    <text evidence="2">The sequence shown here is derived from an EMBL/GenBank/DDBJ whole genome shotgun (WGS) entry which is preliminary data.</text>
</comment>
<evidence type="ECO:0000313" key="3">
    <source>
        <dbReference type="Proteomes" id="UP001054854"/>
    </source>
</evidence>
<reference evidence="2" key="1">
    <citation type="submission" date="2024-05" db="EMBL/GenBank/DDBJ databases">
        <title>Whole genome shotgun sequence of Streptomyces hygroscopicus NBRC 113678.</title>
        <authorList>
            <person name="Komaki H."/>
            <person name="Tamura T."/>
        </authorList>
    </citation>
    <scope>NUCLEOTIDE SEQUENCE</scope>
    <source>
        <strain evidence="2">N11-34</strain>
    </source>
</reference>
<organism evidence="2 3">
    <name type="scientific">Streptomyces hygroscopicus</name>
    <dbReference type="NCBI Taxonomy" id="1912"/>
    <lineage>
        <taxon>Bacteria</taxon>
        <taxon>Bacillati</taxon>
        <taxon>Actinomycetota</taxon>
        <taxon>Actinomycetes</taxon>
        <taxon>Kitasatosporales</taxon>
        <taxon>Streptomycetaceae</taxon>
        <taxon>Streptomyces</taxon>
        <taxon>Streptomyces violaceusniger group</taxon>
    </lineage>
</organism>
<keyword evidence="3" id="KW-1185">Reference proteome</keyword>
<evidence type="ECO:0000256" key="1">
    <source>
        <dbReference type="SAM" id="Coils"/>
    </source>
</evidence>
<name>A0ABQ3TVZ1_STRHY</name>
<proteinExistence type="predicted"/>
<accession>A0ABQ3TVZ1</accession>
<sequence length="156" mass="16974">MTTDALQKARTVAQKAAQELADLETVEAEKAAQRAAQRLEEQKAAAARFLGDLPGLERRVKGEKPSAADMATALEAGTLGALVADFLARRDAVSTLRDHARQCSRLLGEDDSSIAEIRYVDPGEEFRRWNEDAIAELRRTKANSFAADVLSAYGVE</sequence>
<keyword evidence="1" id="KW-0175">Coiled coil</keyword>
<evidence type="ECO:0000313" key="2">
    <source>
        <dbReference type="EMBL" id="GHJ27128.1"/>
    </source>
</evidence>
<dbReference type="EMBL" id="BNEK01000003">
    <property type="protein sequence ID" value="GHJ27128.1"/>
    <property type="molecule type" value="Genomic_DNA"/>
</dbReference>
<dbReference type="RefSeq" id="WP_236256429.1">
    <property type="nucleotide sequence ID" value="NZ_BNEK01000003.1"/>
</dbReference>
<gene>
    <name evidence="2" type="ORF">TPA0910_15610</name>
</gene>